<evidence type="ECO:0000256" key="3">
    <source>
        <dbReference type="ARBA" id="ARBA00022676"/>
    </source>
</evidence>
<feature type="transmembrane region" description="Helical" evidence="8">
    <location>
        <begin position="12"/>
        <end position="30"/>
    </location>
</feature>
<name>A0ABV1RW62_9BACT</name>
<feature type="transmembrane region" description="Helical" evidence="8">
    <location>
        <begin position="103"/>
        <end position="122"/>
    </location>
</feature>
<dbReference type="InterPro" id="IPR050297">
    <property type="entry name" value="LipidA_mod_glycosyltrf_83"/>
</dbReference>
<evidence type="ECO:0000256" key="4">
    <source>
        <dbReference type="ARBA" id="ARBA00022679"/>
    </source>
</evidence>
<keyword evidence="5 8" id="KW-0812">Transmembrane</keyword>
<feature type="transmembrane region" description="Helical" evidence="8">
    <location>
        <begin position="50"/>
        <end position="68"/>
    </location>
</feature>
<comment type="subcellular location">
    <subcellularLocation>
        <location evidence="1">Cell membrane</location>
        <topology evidence="1">Multi-pass membrane protein</topology>
    </subcellularLocation>
</comment>
<dbReference type="EMBL" id="JBEOKT010000012">
    <property type="protein sequence ID" value="MER2998628.1"/>
    <property type="molecule type" value="Genomic_DNA"/>
</dbReference>
<evidence type="ECO:0000313" key="10">
    <source>
        <dbReference type="EMBL" id="MER2998628.1"/>
    </source>
</evidence>
<feature type="transmembrane region" description="Helical" evidence="8">
    <location>
        <begin position="327"/>
        <end position="347"/>
    </location>
</feature>
<feature type="transmembrane region" description="Helical" evidence="8">
    <location>
        <begin position="129"/>
        <end position="148"/>
    </location>
</feature>
<keyword evidence="2" id="KW-1003">Cell membrane</keyword>
<keyword evidence="4" id="KW-0808">Transferase</keyword>
<protein>
    <submittedName>
        <fullName evidence="10">Glycosyltransferase family 39 protein</fullName>
    </submittedName>
</protein>
<feature type="transmembrane region" description="Helical" evidence="8">
    <location>
        <begin position="154"/>
        <end position="184"/>
    </location>
</feature>
<keyword evidence="6 8" id="KW-1133">Transmembrane helix</keyword>
<evidence type="ECO:0000256" key="1">
    <source>
        <dbReference type="ARBA" id="ARBA00004651"/>
    </source>
</evidence>
<comment type="caution">
    <text evidence="10">The sequence shown here is derived from an EMBL/GenBank/DDBJ whole genome shotgun (WGS) entry which is preliminary data.</text>
</comment>
<keyword evidence="3" id="KW-0328">Glycosyltransferase</keyword>
<dbReference type="InterPro" id="IPR038731">
    <property type="entry name" value="RgtA/B/C-like"/>
</dbReference>
<evidence type="ECO:0000313" key="11">
    <source>
        <dbReference type="Proteomes" id="UP001476807"/>
    </source>
</evidence>
<keyword evidence="7 8" id="KW-0472">Membrane</keyword>
<evidence type="ECO:0000256" key="5">
    <source>
        <dbReference type="ARBA" id="ARBA00022692"/>
    </source>
</evidence>
<dbReference type="Proteomes" id="UP001476807">
    <property type="component" value="Unassembled WGS sequence"/>
</dbReference>
<proteinExistence type="predicted"/>
<evidence type="ECO:0000256" key="7">
    <source>
        <dbReference type="ARBA" id="ARBA00023136"/>
    </source>
</evidence>
<feature type="transmembrane region" description="Helical" evidence="8">
    <location>
        <begin position="196"/>
        <end position="216"/>
    </location>
</feature>
<accession>A0ABV1RW62</accession>
<evidence type="ECO:0000256" key="8">
    <source>
        <dbReference type="SAM" id="Phobius"/>
    </source>
</evidence>
<feature type="transmembrane region" description="Helical" evidence="8">
    <location>
        <begin position="296"/>
        <end position="315"/>
    </location>
</feature>
<gene>
    <name evidence="10" type="ORF">ABS362_13825</name>
</gene>
<feature type="transmembrane region" description="Helical" evidence="8">
    <location>
        <begin position="272"/>
        <end position="290"/>
    </location>
</feature>
<dbReference type="PANTHER" id="PTHR33908">
    <property type="entry name" value="MANNOSYLTRANSFERASE YKCB-RELATED"/>
    <property type="match status" value="1"/>
</dbReference>
<feature type="transmembrane region" description="Helical" evidence="8">
    <location>
        <begin position="75"/>
        <end position="97"/>
    </location>
</feature>
<evidence type="ECO:0000256" key="2">
    <source>
        <dbReference type="ARBA" id="ARBA00022475"/>
    </source>
</evidence>
<feature type="transmembrane region" description="Helical" evidence="8">
    <location>
        <begin position="247"/>
        <end position="267"/>
    </location>
</feature>
<evidence type="ECO:0000259" key="9">
    <source>
        <dbReference type="Pfam" id="PF13231"/>
    </source>
</evidence>
<dbReference type="PANTHER" id="PTHR33908:SF11">
    <property type="entry name" value="MEMBRANE PROTEIN"/>
    <property type="match status" value="1"/>
</dbReference>
<organism evidence="10 11">
    <name type="scientific">Pontibacter populi</name>
    <dbReference type="NCBI Taxonomy" id="890055"/>
    <lineage>
        <taxon>Bacteria</taxon>
        <taxon>Pseudomonadati</taxon>
        <taxon>Bacteroidota</taxon>
        <taxon>Cytophagia</taxon>
        <taxon>Cytophagales</taxon>
        <taxon>Hymenobacteraceae</taxon>
        <taxon>Pontibacter</taxon>
    </lineage>
</organism>
<dbReference type="Pfam" id="PF13231">
    <property type="entry name" value="PMT_2"/>
    <property type="match status" value="1"/>
</dbReference>
<dbReference type="RefSeq" id="WP_350413082.1">
    <property type="nucleotide sequence ID" value="NZ_JBEOKT010000012.1"/>
</dbReference>
<evidence type="ECO:0000256" key="6">
    <source>
        <dbReference type="ARBA" id="ARBA00022989"/>
    </source>
</evidence>
<reference evidence="10 11" key="1">
    <citation type="submission" date="2024-06" db="EMBL/GenBank/DDBJ databases">
        <title>Pontibacter populi HYL7-15.</title>
        <authorList>
            <person name="Kim M.K."/>
        </authorList>
    </citation>
    <scope>NUCLEOTIDE SEQUENCE [LARGE SCALE GENOMIC DNA]</scope>
    <source>
        <strain evidence="10 11">HYL7-15</strain>
    </source>
</reference>
<keyword evidence="11" id="KW-1185">Reference proteome</keyword>
<sequence>MQKHRSQTITNAALLAGFVLLKFVLQYALVDGSYDLHRDEFLHLDQANHLAAGYVSVPPFTAGVAWGIQLLGNSYFWVRVFPALFGALTIVVAWFTVDELKGGLYAKILVATAILLSAMLRINMLFQPNSFDVLCWTLAFYLFIRFIHTQQNKWLYWLGVVIGFGFLNKYTILFLVAGLAIALLVSPYRKVFAQPALYKAVLITLLIASPNIIWQVQHNFPVVAHMQELKSTQLNNVKPSDFLKDQFIFFIGSVFLLIAALVAFVVYKPFRAYRFVGICYVVVLLLFLVLKAKSYYAIGLYPVLLAFGSVYWEQLFNRGWRLYTMPLWVLASIAIFFPIMSVAFPVLSPDQIQAKAEKFKDLNLLKWEDGKDHLLPQDFADMQGWKELTGITKAAYQLIPDSEKDQTLILCDNYGQAGAINYYSRKALPSAVSFNADYIYWFPDLNRLQHIILVKGNGEAPLQESEKQYVQQVKKIGSIDNPYAREVGTTVYLLSGIHPTLKEALYHRLAVMQRKPFPVSD</sequence>
<feature type="domain" description="Glycosyltransferase RgtA/B/C/D-like" evidence="9">
    <location>
        <begin position="58"/>
        <end position="214"/>
    </location>
</feature>